<dbReference type="PANTHER" id="PTHR42939">
    <property type="entry name" value="ABC TRANSPORTER ATP-BINDING PROTEIN ALBC-RELATED"/>
    <property type="match status" value="1"/>
</dbReference>
<reference evidence="6" key="1">
    <citation type="journal article" date="2019" name="Int. J. Syst. Evol. Microbiol.">
        <title>The Global Catalogue of Microorganisms (GCM) 10K type strain sequencing project: providing services to taxonomists for standard genome sequencing and annotation.</title>
        <authorList>
            <consortium name="The Broad Institute Genomics Platform"/>
            <consortium name="The Broad Institute Genome Sequencing Center for Infectious Disease"/>
            <person name="Wu L."/>
            <person name="Ma J."/>
        </authorList>
    </citation>
    <scope>NUCLEOTIDE SEQUENCE [LARGE SCALE GENOMIC DNA]</scope>
    <source>
        <strain evidence="6">KCTC 62164</strain>
    </source>
</reference>
<dbReference type="EMBL" id="JBHRSL010000027">
    <property type="protein sequence ID" value="MFC3053382.1"/>
    <property type="molecule type" value="Genomic_DNA"/>
</dbReference>
<accession>A0ABV7D9U0</accession>
<evidence type="ECO:0000256" key="2">
    <source>
        <dbReference type="ARBA" id="ARBA00022741"/>
    </source>
</evidence>
<dbReference type="RefSeq" id="WP_194215661.1">
    <property type="nucleotide sequence ID" value="NZ_CP061205.1"/>
</dbReference>
<protein>
    <submittedName>
        <fullName evidence="5">ABC transporter ATP-binding protein</fullName>
    </submittedName>
</protein>
<dbReference type="SMART" id="SM00382">
    <property type="entry name" value="AAA"/>
    <property type="match status" value="1"/>
</dbReference>
<dbReference type="CDD" id="cd03230">
    <property type="entry name" value="ABC_DR_subfamily_A"/>
    <property type="match status" value="1"/>
</dbReference>
<keyword evidence="2" id="KW-0547">Nucleotide-binding</keyword>
<comment type="caution">
    <text evidence="5">The sequence shown here is derived from an EMBL/GenBank/DDBJ whole genome shotgun (WGS) entry which is preliminary data.</text>
</comment>
<dbReference type="InterPro" id="IPR003439">
    <property type="entry name" value="ABC_transporter-like_ATP-bd"/>
</dbReference>
<name>A0ABV7D9U0_9PROT</name>
<feature type="domain" description="ABC transporter" evidence="4">
    <location>
        <begin position="10"/>
        <end position="235"/>
    </location>
</feature>
<evidence type="ECO:0000256" key="3">
    <source>
        <dbReference type="ARBA" id="ARBA00022840"/>
    </source>
</evidence>
<dbReference type="InterPro" id="IPR051782">
    <property type="entry name" value="ABC_Transporter_VariousFunc"/>
</dbReference>
<sequence>MTEINAETVVEARGLTKKYGTQYALRNVDISMPLGRIVGVIGSNGAGKTTLLNAILGLSSYEGSLKVLGLDPSTGRDALMQDVCFIADVATLPKWMKVREVLEFVKNVHPKFNHAKALDYLGRTTVPLDKKVKDLSKGMTVQLHLAIVMSIDAKLLVLDEPTLGLDVIFRKQFYRSLLEEYFDDDRTIIITTHQVEEIEHILTDVIFIKNGELVLYENMDDLTQKYVEVMVEKGKEAEAEALKPITKGVSFGKTTCIYKNIDREILAKLGETRRLGLADIFVATMTGEGQ</sequence>
<evidence type="ECO:0000259" key="4">
    <source>
        <dbReference type="PROSITE" id="PS50893"/>
    </source>
</evidence>
<gene>
    <name evidence="5" type="ORF">ACFOKA_15900</name>
</gene>
<dbReference type="Gene3D" id="3.40.50.300">
    <property type="entry name" value="P-loop containing nucleotide triphosphate hydrolases"/>
    <property type="match status" value="1"/>
</dbReference>
<proteinExistence type="predicted"/>
<dbReference type="GO" id="GO:0005524">
    <property type="term" value="F:ATP binding"/>
    <property type="evidence" value="ECO:0007669"/>
    <property type="project" value="UniProtKB-KW"/>
</dbReference>
<keyword evidence="3 5" id="KW-0067">ATP-binding</keyword>
<dbReference type="InterPro" id="IPR027417">
    <property type="entry name" value="P-loop_NTPase"/>
</dbReference>
<organism evidence="5 6">
    <name type="scientific">Kordiimonas pumila</name>
    <dbReference type="NCBI Taxonomy" id="2161677"/>
    <lineage>
        <taxon>Bacteria</taxon>
        <taxon>Pseudomonadati</taxon>
        <taxon>Pseudomonadota</taxon>
        <taxon>Alphaproteobacteria</taxon>
        <taxon>Kordiimonadales</taxon>
        <taxon>Kordiimonadaceae</taxon>
        <taxon>Kordiimonas</taxon>
    </lineage>
</organism>
<dbReference type="PANTHER" id="PTHR42939:SF1">
    <property type="entry name" value="ABC TRANSPORTER ATP-BINDING PROTEIN ALBC-RELATED"/>
    <property type="match status" value="1"/>
</dbReference>
<dbReference type="Pfam" id="PF00005">
    <property type="entry name" value="ABC_tran"/>
    <property type="match status" value="1"/>
</dbReference>
<keyword evidence="6" id="KW-1185">Reference proteome</keyword>
<evidence type="ECO:0000313" key="5">
    <source>
        <dbReference type="EMBL" id="MFC3053382.1"/>
    </source>
</evidence>
<dbReference type="InterPro" id="IPR003593">
    <property type="entry name" value="AAA+_ATPase"/>
</dbReference>
<dbReference type="PROSITE" id="PS50893">
    <property type="entry name" value="ABC_TRANSPORTER_2"/>
    <property type="match status" value="1"/>
</dbReference>
<evidence type="ECO:0000313" key="6">
    <source>
        <dbReference type="Proteomes" id="UP001595444"/>
    </source>
</evidence>
<evidence type="ECO:0000256" key="1">
    <source>
        <dbReference type="ARBA" id="ARBA00022448"/>
    </source>
</evidence>
<keyword evidence="1" id="KW-0813">Transport</keyword>
<dbReference type="SUPFAM" id="SSF52540">
    <property type="entry name" value="P-loop containing nucleoside triphosphate hydrolases"/>
    <property type="match status" value="1"/>
</dbReference>
<dbReference type="Proteomes" id="UP001595444">
    <property type="component" value="Unassembled WGS sequence"/>
</dbReference>